<dbReference type="Proteomes" id="UP001607303">
    <property type="component" value="Unassembled WGS sequence"/>
</dbReference>
<comment type="caution">
    <text evidence="1">The sequence shown here is derived from an EMBL/GenBank/DDBJ whole genome shotgun (WGS) entry which is preliminary data.</text>
</comment>
<reference evidence="1 2" key="1">
    <citation type="journal article" date="2024" name="Ann. Entomol. Soc. Am.">
        <title>Genomic analyses of the southern and eastern yellowjacket wasps (Hymenoptera: Vespidae) reveal evolutionary signatures of social life.</title>
        <authorList>
            <person name="Catto M.A."/>
            <person name="Caine P.B."/>
            <person name="Orr S.E."/>
            <person name="Hunt B.G."/>
            <person name="Goodisman M.A.D."/>
        </authorList>
    </citation>
    <scope>NUCLEOTIDE SEQUENCE [LARGE SCALE GENOMIC DNA]</scope>
    <source>
        <strain evidence="1">232</strain>
        <tissue evidence="1">Head and thorax</tissue>
    </source>
</reference>
<accession>A0ABD2AZP1</accession>
<feature type="non-terminal residue" evidence="1">
    <location>
        <position position="1"/>
    </location>
</feature>
<evidence type="ECO:0000313" key="2">
    <source>
        <dbReference type="Proteomes" id="UP001607303"/>
    </source>
</evidence>
<keyword evidence="2" id="KW-1185">Reference proteome</keyword>
<dbReference type="AlphaFoldDB" id="A0ABD2AZP1"/>
<gene>
    <name evidence="1" type="ORF">V1477_017900</name>
</gene>
<proteinExistence type="predicted"/>
<evidence type="ECO:0000313" key="1">
    <source>
        <dbReference type="EMBL" id="KAL2726086.1"/>
    </source>
</evidence>
<dbReference type="EMBL" id="JAYRBN010000109">
    <property type="protein sequence ID" value="KAL2726086.1"/>
    <property type="molecule type" value="Genomic_DNA"/>
</dbReference>
<name>A0ABD2AZP1_VESMC</name>
<organism evidence="1 2">
    <name type="scientific">Vespula maculifrons</name>
    <name type="common">Eastern yellow jacket</name>
    <name type="synonym">Wasp</name>
    <dbReference type="NCBI Taxonomy" id="7453"/>
    <lineage>
        <taxon>Eukaryota</taxon>
        <taxon>Metazoa</taxon>
        <taxon>Ecdysozoa</taxon>
        <taxon>Arthropoda</taxon>
        <taxon>Hexapoda</taxon>
        <taxon>Insecta</taxon>
        <taxon>Pterygota</taxon>
        <taxon>Neoptera</taxon>
        <taxon>Endopterygota</taxon>
        <taxon>Hymenoptera</taxon>
        <taxon>Apocrita</taxon>
        <taxon>Aculeata</taxon>
        <taxon>Vespoidea</taxon>
        <taxon>Vespidae</taxon>
        <taxon>Vespinae</taxon>
        <taxon>Vespula</taxon>
    </lineage>
</organism>
<protein>
    <submittedName>
        <fullName evidence="1">Uncharacterized protein</fullName>
    </submittedName>
</protein>
<sequence length="246" mass="27990">AYQRARNCERQKYRRRDGGVSLWTGSSRSDILKSGTRTCGMVPWSGTCKEGGTPRARQLAADGQKLAEPAATMREKEREIMKGKGRRERRQASLRTIDVSAKDQRNRRSKWYAKASCRGGLIRIADWRMRGGPSIRNARMRRMIRVDLTNSAISIVGKRLETISQLSAFLNEKRLPDPGVLHVTEKNTKENKEPQSVSLDCSQAINKKTMVNKINPISKDLFTDENYSEFIALKPKEGYEEKDNVE</sequence>